<dbReference type="GO" id="GO:0008168">
    <property type="term" value="F:methyltransferase activity"/>
    <property type="evidence" value="ECO:0007669"/>
    <property type="project" value="UniProtKB-KW"/>
</dbReference>
<dbReference type="CDD" id="cd02440">
    <property type="entry name" value="AdoMet_MTases"/>
    <property type="match status" value="1"/>
</dbReference>
<comment type="caution">
    <text evidence="3">The sequence shown here is derived from an EMBL/GenBank/DDBJ whole genome shotgun (WGS) entry which is preliminary data.</text>
</comment>
<dbReference type="InterPro" id="IPR013217">
    <property type="entry name" value="Methyltransf_12"/>
</dbReference>
<dbReference type="GO" id="GO:0032259">
    <property type="term" value="P:methylation"/>
    <property type="evidence" value="ECO:0007669"/>
    <property type="project" value="UniProtKB-KW"/>
</dbReference>
<evidence type="ECO:0000313" key="4">
    <source>
        <dbReference type="Proteomes" id="UP000578819"/>
    </source>
</evidence>
<dbReference type="EMBL" id="JACHJW010000001">
    <property type="protein sequence ID" value="MBB4958051.1"/>
    <property type="molecule type" value="Genomic_DNA"/>
</dbReference>
<name>A0A7W7WNC4_9ACTN</name>
<evidence type="ECO:0000256" key="1">
    <source>
        <dbReference type="ARBA" id="ARBA00022679"/>
    </source>
</evidence>
<sequence length="246" mass="27018">MSASASEWVPATLEEATVLQSEVLEDLRSAVNHLGWVVSLTEPWLGDDPLEVGSGLGDAAARWAATGRPVTASEADPGRLAQLRQRFKGHGTVQVRELAVPIRESGTYSAVVALNVLEHIEDDVAALQDFARLLRPGGRIVLVVPAFTPLMSRFDREIGHFRRYRVGPLTATLRAAGLRPVRVRYFNLLGFFGWLVFVKALRGAPREGLPLKIYDKLIVPVLRRVEARVRVPFGQSVLAVAEKPTT</sequence>
<dbReference type="Proteomes" id="UP000578819">
    <property type="component" value="Unassembled WGS sequence"/>
</dbReference>
<keyword evidence="4" id="KW-1185">Reference proteome</keyword>
<evidence type="ECO:0000313" key="3">
    <source>
        <dbReference type="EMBL" id="MBB4958051.1"/>
    </source>
</evidence>
<keyword evidence="3" id="KW-0489">Methyltransferase</keyword>
<accession>A0A7W7WNC4</accession>
<dbReference type="PANTHER" id="PTHR43861">
    <property type="entry name" value="TRANS-ACONITATE 2-METHYLTRANSFERASE-RELATED"/>
    <property type="match status" value="1"/>
</dbReference>
<feature type="domain" description="Methyltransferase type 12" evidence="2">
    <location>
        <begin position="50"/>
        <end position="140"/>
    </location>
</feature>
<organism evidence="3 4">
    <name type="scientific">Micromonospora polyrhachis</name>
    <dbReference type="NCBI Taxonomy" id="1282883"/>
    <lineage>
        <taxon>Bacteria</taxon>
        <taxon>Bacillati</taxon>
        <taxon>Actinomycetota</taxon>
        <taxon>Actinomycetes</taxon>
        <taxon>Micromonosporales</taxon>
        <taxon>Micromonosporaceae</taxon>
        <taxon>Micromonospora</taxon>
    </lineage>
</organism>
<gene>
    <name evidence="3" type="ORF">FHR38_001784</name>
</gene>
<dbReference type="AlphaFoldDB" id="A0A7W7WNC4"/>
<dbReference type="SUPFAM" id="SSF53335">
    <property type="entry name" value="S-adenosyl-L-methionine-dependent methyltransferases"/>
    <property type="match status" value="1"/>
</dbReference>
<reference evidence="3 4" key="1">
    <citation type="submission" date="2020-08" db="EMBL/GenBank/DDBJ databases">
        <title>Sequencing the genomes of 1000 actinobacteria strains.</title>
        <authorList>
            <person name="Klenk H.-P."/>
        </authorList>
    </citation>
    <scope>NUCLEOTIDE SEQUENCE [LARGE SCALE GENOMIC DNA]</scope>
    <source>
        <strain evidence="3 4">DSM 45886</strain>
    </source>
</reference>
<protein>
    <submittedName>
        <fullName evidence="3">SAM-dependent methyltransferase</fullName>
    </submittedName>
</protein>
<dbReference type="Pfam" id="PF08242">
    <property type="entry name" value="Methyltransf_12"/>
    <property type="match status" value="1"/>
</dbReference>
<keyword evidence="1 3" id="KW-0808">Transferase</keyword>
<dbReference type="RefSeq" id="WP_312881978.1">
    <property type="nucleotide sequence ID" value="NZ_JACHJW010000001.1"/>
</dbReference>
<proteinExistence type="predicted"/>
<dbReference type="InterPro" id="IPR029063">
    <property type="entry name" value="SAM-dependent_MTases_sf"/>
</dbReference>
<dbReference type="PANTHER" id="PTHR43861:SF3">
    <property type="entry name" value="PUTATIVE (AFU_ORTHOLOGUE AFUA_2G14390)-RELATED"/>
    <property type="match status" value="1"/>
</dbReference>
<evidence type="ECO:0000259" key="2">
    <source>
        <dbReference type="Pfam" id="PF08242"/>
    </source>
</evidence>
<dbReference type="Gene3D" id="3.40.50.150">
    <property type="entry name" value="Vaccinia Virus protein VP39"/>
    <property type="match status" value="1"/>
</dbReference>